<sequence length="318" mass="35999">MNNNLPEYQHYLSNVVSQPPCKMINANMYGFFVKGEISKIQAYVDSTINKVEMEGVRFKALSPYLMLSFTDIEKMFSTNPAFSNQGWSQETDIIIWIPVAKMVNNKVDHVYFYPAYIVVNNLYALLNGTLIWGFNKYFSNTYEMPAIGEVPEKFSLTVDAFKAFAPDATIAPHTILELALTKKGDSRKVAGFGEILKEAITLLQLSTESVFDFDWNAVKQSLSQLISPQIDQLLFKQYPDGKAENALYQALIHSPSIVDKVHSATIYTHEYQFSIQHLASFPLDQMFGISLQPQKPLLPFNVLFDFSQDAAIEIAKNN</sequence>
<dbReference type="InterPro" id="IPR023375">
    <property type="entry name" value="ADC_dom_sf"/>
</dbReference>
<dbReference type="SUPFAM" id="SSF160104">
    <property type="entry name" value="Acetoacetate decarboxylase-like"/>
    <property type="match status" value="1"/>
</dbReference>
<evidence type="ECO:0000313" key="2">
    <source>
        <dbReference type="Proteomes" id="UP001467690"/>
    </source>
</evidence>
<keyword evidence="2" id="KW-1185">Reference proteome</keyword>
<dbReference type="RefSeq" id="WP_350402653.1">
    <property type="nucleotide sequence ID" value="NZ_JBELOE010000265.1"/>
</dbReference>
<dbReference type="Proteomes" id="UP001467690">
    <property type="component" value="Unassembled WGS sequence"/>
</dbReference>
<evidence type="ECO:0000313" key="1">
    <source>
        <dbReference type="EMBL" id="MER2493506.1"/>
    </source>
</evidence>
<reference evidence="1 2" key="1">
    <citation type="submission" date="2024-06" db="EMBL/GenBank/DDBJ databases">
        <authorList>
            <person name="Chen R.Y."/>
        </authorList>
    </citation>
    <scope>NUCLEOTIDE SEQUENCE [LARGE SCALE GENOMIC DNA]</scope>
    <source>
        <strain evidence="1 2">D2</strain>
    </source>
</reference>
<accession>A0ABV1RKP1</accession>
<organism evidence="1 2">
    <name type="scientific">Catenovulum sediminis</name>
    <dbReference type="NCBI Taxonomy" id="1740262"/>
    <lineage>
        <taxon>Bacteria</taxon>
        <taxon>Pseudomonadati</taxon>
        <taxon>Pseudomonadota</taxon>
        <taxon>Gammaproteobacteria</taxon>
        <taxon>Alteromonadales</taxon>
        <taxon>Alteromonadaceae</taxon>
        <taxon>Catenovulum</taxon>
    </lineage>
</organism>
<proteinExistence type="predicted"/>
<gene>
    <name evidence="1" type="ORF">ABS311_16630</name>
</gene>
<name>A0ABV1RKP1_9ALTE</name>
<dbReference type="EMBL" id="JBELOE010000265">
    <property type="protein sequence ID" value="MER2493506.1"/>
    <property type="molecule type" value="Genomic_DNA"/>
</dbReference>
<comment type="caution">
    <text evidence="1">The sequence shown here is derived from an EMBL/GenBank/DDBJ whole genome shotgun (WGS) entry which is preliminary data.</text>
</comment>
<protein>
    <submittedName>
        <fullName evidence="1">Acetoacetate decarboxylase</fullName>
    </submittedName>
</protein>